<evidence type="ECO:0000313" key="1">
    <source>
        <dbReference type="EMBL" id="TDN87690.1"/>
    </source>
</evidence>
<dbReference type="Proteomes" id="UP000294737">
    <property type="component" value="Unassembled WGS sequence"/>
</dbReference>
<comment type="caution">
    <text evidence="1">The sequence shown here is derived from an EMBL/GenBank/DDBJ whole genome shotgun (WGS) entry which is preliminary data.</text>
</comment>
<accession>A0A4R6G1S0</accession>
<keyword evidence="2" id="KW-1185">Reference proteome</keyword>
<sequence>MINRQIEIELDDAQPGMTLSEPVLDVKDVVLLPAGTTLTESTLKSLSRRGIDSIIVVNEAISEADLKFERERVEKRMAVLFRKCATGGISETLSKQILAYRLGDTQ</sequence>
<dbReference type="RefSeq" id="WP_112993197.1">
    <property type="nucleotide sequence ID" value="NZ_PTLZ01000006.1"/>
</dbReference>
<name>A0A4R6G1S0_9BURK</name>
<protein>
    <submittedName>
        <fullName evidence="1">Uncharacterized protein</fullName>
    </submittedName>
</protein>
<dbReference type="EMBL" id="SNWF01000009">
    <property type="protein sequence ID" value="TDN87690.1"/>
    <property type="molecule type" value="Genomic_DNA"/>
</dbReference>
<evidence type="ECO:0000313" key="2">
    <source>
        <dbReference type="Proteomes" id="UP000294737"/>
    </source>
</evidence>
<reference evidence="1 2" key="1">
    <citation type="submission" date="2019-03" db="EMBL/GenBank/DDBJ databases">
        <title>Genomic Encyclopedia of Type Strains, Phase IV (KMG-IV): sequencing the most valuable type-strain genomes for metagenomic binning, comparative biology and taxonomic classification.</title>
        <authorList>
            <person name="Goeker M."/>
        </authorList>
    </citation>
    <scope>NUCLEOTIDE SEQUENCE [LARGE SCALE GENOMIC DNA]</scope>
    <source>
        <strain evidence="1 2">DSM 18555</strain>
    </source>
</reference>
<proteinExistence type="predicted"/>
<organism evidence="1 2">
    <name type="scientific">Herminiimonas fonticola</name>
    <dbReference type="NCBI Taxonomy" id="303380"/>
    <lineage>
        <taxon>Bacteria</taxon>
        <taxon>Pseudomonadati</taxon>
        <taxon>Pseudomonadota</taxon>
        <taxon>Betaproteobacteria</taxon>
        <taxon>Burkholderiales</taxon>
        <taxon>Oxalobacteraceae</taxon>
        <taxon>Herminiimonas</taxon>
    </lineage>
</organism>
<dbReference type="AlphaFoldDB" id="A0A4R6G1S0"/>
<gene>
    <name evidence="1" type="ORF">EV677_2947</name>
</gene>